<gene>
    <name evidence="2" type="ORF">FHR37_005307</name>
    <name evidence="3" type="ORF">SAMN05421678_10837</name>
</gene>
<dbReference type="EMBL" id="FOOI01000008">
    <property type="protein sequence ID" value="SFG72545.1"/>
    <property type="molecule type" value="Genomic_DNA"/>
</dbReference>
<dbReference type="STRING" id="504797.SAMN05421678_10837"/>
<sequence>MTRRTHQPHPTHLPQVQAHETRVDDLDDTTLTLPPAGLVLGSGKAGALVVRLFRSDPVRICVVSRGRLAQLVAYRAIAVGAHVTVVTDAVAAWGRLVAAVPRGPSWLTVLPTGARVSATGSLARPSLVIDATRDHQALPRWEQGDWQTFISVQTDLEPTDEQRLRSSDLLIAQRVEPPAADVARRGFGLARDRAGWLTQMPPDVVAVAAAGQLAFGQLGLSGTEQRLFGGH</sequence>
<keyword evidence="5" id="KW-1185">Reference proteome</keyword>
<dbReference type="Proteomes" id="UP000533017">
    <property type="component" value="Unassembled WGS sequence"/>
</dbReference>
<organism evidence="3 4">
    <name type="scientific">Actinopolymorpha cephalotaxi</name>
    <dbReference type="NCBI Taxonomy" id="504797"/>
    <lineage>
        <taxon>Bacteria</taxon>
        <taxon>Bacillati</taxon>
        <taxon>Actinomycetota</taxon>
        <taxon>Actinomycetes</taxon>
        <taxon>Propionibacteriales</taxon>
        <taxon>Actinopolymorphaceae</taxon>
        <taxon>Actinopolymorpha</taxon>
    </lineage>
</organism>
<dbReference type="Proteomes" id="UP000199052">
    <property type="component" value="Unassembled WGS sequence"/>
</dbReference>
<reference evidence="3 4" key="1">
    <citation type="submission" date="2016-10" db="EMBL/GenBank/DDBJ databases">
        <authorList>
            <person name="de Groot N.N."/>
        </authorList>
    </citation>
    <scope>NUCLEOTIDE SEQUENCE [LARGE SCALE GENOMIC DNA]</scope>
    <source>
        <strain evidence="3 4">CPCC 202808</strain>
    </source>
</reference>
<evidence type="ECO:0000313" key="5">
    <source>
        <dbReference type="Proteomes" id="UP000533017"/>
    </source>
</evidence>
<name>A0A1I2U5U6_9ACTN</name>
<feature type="region of interest" description="Disordered" evidence="1">
    <location>
        <begin position="1"/>
        <end position="20"/>
    </location>
</feature>
<proteinExistence type="predicted"/>
<dbReference type="OrthoDB" id="5189601at2"/>
<reference evidence="2 5" key="2">
    <citation type="submission" date="2020-07" db="EMBL/GenBank/DDBJ databases">
        <title>Sequencing the genomes of 1000 actinobacteria strains.</title>
        <authorList>
            <person name="Klenk H.-P."/>
        </authorList>
    </citation>
    <scope>NUCLEOTIDE SEQUENCE [LARGE SCALE GENOMIC DNA]</scope>
    <source>
        <strain evidence="2 5">DSM 45117</strain>
    </source>
</reference>
<evidence type="ECO:0000313" key="2">
    <source>
        <dbReference type="EMBL" id="NYH86456.1"/>
    </source>
</evidence>
<evidence type="ECO:0000313" key="3">
    <source>
        <dbReference type="EMBL" id="SFG72545.1"/>
    </source>
</evidence>
<dbReference type="EMBL" id="JACBZA010000001">
    <property type="protein sequence ID" value="NYH86456.1"/>
    <property type="molecule type" value="Genomic_DNA"/>
</dbReference>
<accession>A0A1I2U5U6</accession>
<evidence type="ECO:0000256" key="1">
    <source>
        <dbReference type="SAM" id="MobiDB-lite"/>
    </source>
</evidence>
<dbReference type="AlphaFoldDB" id="A0A1I2U5U6"/>
<dbReference type="RefSeq" id="WP_092883860.1">
    <property type="nucleotide sequence ID" value="NZ_FOOI01000008.1"/>
</dbReference>
<evidence type="ECO:0000313" key="4">
    <source>
        <dbReference type="Proteomes" id="UP000199052"/>
    </source>
</evidence>
<protein>
    <submittedName>
        <fullName evidence="3">Uncharacterized protein</fullName>
    </submittedName>
</protein>